<protein>
    <submittedName>
        <fullName evidence="2">Uncharacterized protein</fullName>
    </submittedName>
</protein>
<sequence length="241" mass="25030">MVMMDTARGSVTSSGTSRTAAQPASSPSESSATAWSVDRLSRSGAAMDGAGGGASRSQRSDSGTGRAVPMGSASRMRARPISVEPGGSPPTASRTSRRPSSIWPAAIRTRPVWKRRNACSTGVRTWPDSAERSASTSATYGSEPDRAWNWIFVIRRISTVAGSGTVVTRLWISSAEVATSPDCRHRSAASSVYRCAAPASPASVKCRASCAAGGTGHRSSARAARRCRARRSAAGMASYTA</sequence>
<feature type="compositionally biased region" description="Low complexity" evidence="1">
    <location>
        <begin position="1"/>
        <end position="34"/>
    </location>
</feature>
<name>A0A7K0CPX2_9ACTN</name>
<accession>A0A7K0CPX2</accession>
<proteinExistence type="predicted"/>
<evidence type="ECO:0000313" key="3">
    <source>
        <dbReference type="Proteomes" id="UP000466345"/>
    </source>
</evidence>
<dbReference type="Proteomes" id="UP000466345">
    <property type="component" value="Unassembled WGS sequence"/>
</dbReference>
<keyword evidence="3" id="KW-1185">Reference proteome</keyword>
<feature type="compositionally biased region" description="Low complexity" evidence="1">
    <location>
        <begin position="89"/>
        <end position="101"/>
    </location>
</feature>
<evidence type="ECO:0000313" key="2">
    <source>
        <dbReference type="EMBL" id="MQY15517.1"/>
    </source>
</evidence>
<evidence type="ECO:0000256" key="1">
    <source>
        <dbReference type="SAM" id="MobiDB-lite"/>
    </source>
</evidence>
<gene>
    <name evidence="2" type="ORF">SRB5_56990</name>
</gene>
<comment type="caution">
    <text evidence="2">The sequence shown here is derived from an EMBL/GenBank/DDBJ whole genome shotgun (WGS) entry which is preliminary data.</text>
</comment>
<dbReference type="EMBL" id="WEGJ01000034">
    <property type="protein sequence ID" value="MQY15517.1"/>
    <property type="molecule type" value="Genomic_DNA"/>
</dbReference>
<dbReference type="AlphaFoldDB" id="A0A7K0CPX2"/>
<organism evidence="2 3">
    <name type="scientific">Streptomyces smaragdinus</name>
    <dbReference type="NCBI Taxonomy" id="2585196"/>
    <lineage>
        <taxon>Bacteria</taxon>
        <taxon>Bacillati</taxon>
        <taxon>Actinomycetota</taxon>
        <taxon>Actinomycetes</taxon>
        <taxon>Kitasatosporales</taxon>
        <taxon>Streptomycetaceae</taxon>
        <taxon>Streptomyces</taxon>
    </lineage>
</organism>
<reference evidence="2 3" key="1">
    <citation type="submission" date="2019-10" db="EMBL/GenBank/DDBJ databases">
        <title>Streptomyces smaragdinus sp. nov. and Streptomyces fabii sp. nov., isolated from the gut of fungus growing-termite Macrotermes natalensis.</title>
        <authorList>
            <person name="Schwitalla J."/>
            <person name="Benndorf R."/>
            <person name="Martin K."/>
            <person name="De Beer W."/>
            <person name="Kaster A.-K."/>
            <person name="Vollmers J."/>
            <person name="Poulsen M."/>
            <person name="Beemelmanns C."/>
        </authorList>
    </citation>
    <scope>NUCLEOTIDE SEQUENCE [LARGE SCALE GENOMIC DNA]</scope>
    <source>
        <strain evidence="2 3">RB5</strain>
    </source>
</reference>
<feature type="region of interest" description="Disordered" evidence="1">
    <location>
        <begin position="1"/>
        <end position="105"/>
    </location>
</feature>